<dbReference type="EMBL" id="CP108222">
    <property type="protein sequence ID" value="WTT17731.1"/>
    <property type="molecule type" value="Genomic_DNA"/>
</dbReference>
<dbReference type="AlphaFoldDB" id="A0AAU2A1V8"/>
<gene>
    <name evidence="1" type="ORF">OHA22_20395</name>
</gene>
<name>A0AAU2A1V8_9ACTN</name>
<sequence length="280" mass="30618">MAITRFRPEVWSARLLVGTRTRLVYGQPGVVNRDYEGEIAESGDIVRITSISDPTIGTYNANSTVITPEELTDAQRTLPVDQSKYFAFKVDDVDKRQAKGSVMPEAMSRAAYQLAKVADSYVANLYTQAALANQLGTVSVTTADLAYAQIRAMKLRMDEADIPEEGRYLVGPHWFFSLLLDSSKYLDASASGSTEPLRNGFVGRTLGFNLAQSNQAPNPTGDDFVVQAGVPQAISFAEQINKTEAYRPENSFSDAIKGLHLYGAKVIRPDHIVTLVASKT</sequence>
<reference evidence="1" key="1">
    <citation type="submission" date="2022-10" db="EMBL/GenBank/DDBJ databases">
        <title>The complete genomes of actinobacterial strains from the NBC collection.</title>
        <authorList>
            <person name="Joergensen T.S."/>
            <person name="Alvarez Arevalo M."/>
            <person name="Sterndorff E.B."/>
            <person name="Faurdal D."/>
            <person name="Vuksanovic O."/>
            <person name="Mourched A.-S."/>
            <person name="Charusanti P."/>
            <person name="Shaw S."/>
            <person name="Blin K."/>
            <person name="Weber T."/>
        </authorList>
    </citation>
    <scope>NUCLEOTIDE SEQUENCE</scope>
    <source>
        <strain evidence="1">NBC_00093</strain>
    </source>
</reference>
<dbReference type="Pfam" id="PF25209">
    <property type="entry name" value="Phage_capsid_4"/>
    <property type="match status" value="1"/>
</dbReference>
<proteinExistence type="predicted"/>
<keyword evidence="1" id="KW-0167">Capsid protein</keyword>
<keyword evidence="1" id="KW-0946">Virion</keyword>
<protein>
    <submittedName>
        <fullName evidence="1">P22 coat protein - protein 5 domain protein</fullName>
    </submittedName>
</protein>
<accession>A0AAU2A1V8</accession>
<evidence type="ECO:0000313" key="1">
    <source>
        <dbReference type="EMBL" id="WTT17731.1"/>
    </source>
</evidence>
<organism evidence="1">
    <name type="scientific">Streptomyces sp. NBC_00093</name>
    <dbReference type="NCBI Taxonomy" id="2975649"/>
    <lineage>
        <taxon>Bacteria</taxon>
        <taxon>Bacillati</taxon>
        <taxon>Actinomycetota</taxon>
        <taxon>Actinomycetes</taxon>
        <taxon>Kitasatosporales</taxon>
        <taxon>Streptomycetaceae</taxon>
        <taxon>Streptomyces</taxon>
    </lineage>
</organism>